<protein>
    <recommendedName>
        <fullName evidence="5">Bifunctional dihydroflavonol 4-reductase/flavanone 4-reductase</fullName>
    </recommendedName>
    <alternativeName>
        <fullName evidence="6">Dihydroflavonol 4-reductase</fullName>
    </alternativeName>
</protein>
<dbReference type="PROSITE" id="PS00061">
    <property type="entry name" value="ADH_SHORT"/>
    <property type="match status" value="1"/>
</dbReference>
<dbReference type="PRINTS" id="PR00081">
    <property type="entry name" value="GDHRDH"/>
</dbReference>
<dbReference type="PRINTS" id="PR00080">
    <property type="entry name" value="SDRFAMILY"/>
</dbReference>
<evidence type="ECO:0000256" key="4">
    <source>
        <dbReference type="ARBA" id="ARBA00023445"/>
    </source>
</evidence>
<dbReference type="Gene3D" id="3.40.50.720">
    <property type="entry name" value="NAD(P)-binding Rossmann-like Domain"/>
    <property type="match status" value="2"/>
</dbReference>
<feature type="domain" description="Ketoreductase" evidence="7">
    <location>
        <begin position="19"/>
        <end position="205"/>
    </location>
</feature>
<accession>A0A498K5T4</accession>
<keyword evidence="9" id="KW-1185">Reference proteome</keyword>
<name>A0A498K5T4_MALDO</name>
<dbReference type="CDD" id="cd08958">
    <property type="entry name" value="FR_SDR_e"/>
    <property type="match status" value="1"/>
</dbReference>
<dbReference type="Proteomes" id="UP000290289">
    <property type="component" value="Chromosome 3"/>
</dbReference>
<comment type="caution">
    <text evidence="8">The sequence shown here is derived from an EMBL/GenBank/DDBJ whole genome shotgun (WGS) entry which is preliminary data.</text>
</comment>
<dbReference type="FunFam" id="3.40.50.720:FF:000085">
    <property type="entry name" value="Dihydroflavonol reductase"/>
    <property type="match status" value="1"/>
</dbReference>
<evidence type="ECO:0000256" key="2">
    <source>
        <dbReference type="ARBA" id="ARBA00022857"/>
    </source>
</evidence>
<dbReference type="AlphaFoldDB" id="A0A498K5T4"/>
<dbReference type="InterPro" id="IPR002347">
    <property type="entry name" value="SDR_fam"/>
</dbReference>
<dbReference type="PANTHER" id="PTHR48107">
    <property type="entry name" value="NADPH-DEPENDENT ALDEHYDE REDUCTASE-LIKE PROTEIN, CHLOROPLASTIC-RELATED"/>
    <property type="match status" value="1"/>
</dbReference>
<gene>
    <name evidence="8" type="ORF">DVH24_004271</name>
</gene>
<dbReference type="EMBL" id="RDQH01000329">
    <property type="protein sequence ID" value="RXI03619.1"/>
    <property type="molecule type" value="Genomic_DNA"/>
</dbReference>
<sequence length="574" mass="60778">MAEHCSSSSLSPSLPLNGRVAIVTGGSRGIGRAIAAHLHSLGAKVVVNYASSNSAQADQLVSELNQTTPKAQVIAVRADVSDPDQVKQLFDKAEQEFGTQLDIVVNSAGVLDPKYPSVANTAVEDWDNTFNVNTKGAFLVSREAAKRVKRGGGGRIIMITSSVVGGLMPGYAAYAASKAAVETMVKILAKELKGTGITANCVAPGPVATELFFAGKSEEMVKRLEDACPLGRLGQPKDVSGIVGFLAADAGDVRAKERERAMATYCVTGATGFIGSWLVKGLLEKGHMVHATVRDPGSFDEAVKGCDGVFHVAASMEFSVTVKENIESYVRSNIIEPAIKGTLDLLKSCVNSGTVKRVVLTSSISTITAKDGNGNARVVVDESCQTPVDQVLTAKANGWVYVLLKILTEEAAFKFASEKGINLVSVITSTVGGPFLTSKVPSSIQVLLSPVTGDPELYGILSAVNARMGSIALVHIEDTCNAHMFLMEHAKAEGRYVCVAQSCPISKLLNYLAQAYPCSNSNRYRVIAEENDVVPSEISSKKLTDLGFTYKHGIEDIVHQTVSCCLGYGFLPPI</sequence>
<keyword evidence="2" id="KW-0521">NADP</keyword>
<dbReference type="FunFam" id="3.40.50.720:FF:000084">
    <property type="entry name" value="Short-chain dehydrogenase reductase"/>
    <property type="match status" value="1"/>
</dbReference>
<comment type="similarity">
    <text evidence="1">Belongs to the short-chain dehydrogenases/reductases (SDR) family.</text>
</comment>
<dbReference type="SUPFAM" id="SSF51735">
    <property type="entry name" value="NAD(P)-binding Rossmann-fold domains"/>
    <property type="match status" value="2"/>
</dbReference>
<reference evidence="8 9" key="1">
    <citation type="submission" date="2018-10" db="EMBL/GenBank/DDBJ databases">
        <title>A high-quality apple genome assembly.</title>
        <authorList>
            <person name="Hu J."/>
        </authorList>
    </citation>
    <scope>NUCLEOTIDE SEQUENCE [LARGE SCALE GENOMIC DNA]</scope>
    <source>
        <strain evidence="9">cv. HFTH1</strain>
        <tissue evidence="8">Young leaf</tissue>
    </source>
</reference>
<dbReference type="InterPro" id="IPR001509">
    <property type="entry name" value="Epimerase_deHydtase"/>
</dbReference>
<comment type="similarity">
    <text evidence="4">Belongs to the NAD(P)-dependent epimerase/dehydratase family. Dihydroflavonol-4-reductase subfamily.</text>
</comment>
<evidence type="ECO:0000259" key="7">
    <source>
        <dbReference type="SMART" id="SM00822"/>
    </source>
</evidence>
<evidence type="ECO:0000313" key="9">
    <source>
        <dbReference type="Proteomes" id="UP000290289"/>
    </source>
</evidence>
<dbReference type="InterPro" id="IPR057326">
    <property type="entry name" value="KR_dom"/>
</dbReference>
<evidence type="ECO:0000313" key="8">
    <source>
        <dbReference type="EMBL" id="RXI03619.1"/>
    </source>
</evidence>
<keyword evidence="3" id="KW-0560">Oxidoreductase</keyword>
<dbReference type="SMART" id="SM00822">
    <property type="entry name" value="PKS_KR"/>
    <property type="match status" value="1"/>
</dbReference>
<dbReference type="GO" id="GO:0016614">
    <property type="term" value="F:oxidoreductase activity, acting on CH-OH group of donors"/>
    <property type="evidence" value="ECO:0007669"/>
    <property type="project" value="UniProtKB-ARBA"/>
</dbReference>
<organism evidence="8 9">
    <name type="scientific">Malus domestica</name>
    <name type="common">Apple</name>
    <name type="synonym">Pyrus malus</name>
    <dbReference type="NCBI Taxonomy" id="3750"/>
    <lineage>
        <taxon>Eukaryota</taxon>
        <taxon>Viridiplantae</taxon>
        <taxon>Streptophyta</taxon>
        <taxon>Embryophyta</taxon>
        <taxon>Tracheophyta</taxon>
        <taxon>Spermatophyta</taxon>
        <taxon>Magnoliopsida</taxon>
        <taxon>eudicotyledons</taxon>
        <taxon>Gunneridae</taxon>
        <taxon>Pentapetalae</taxon>
        <taxon>rosids</taxon>
        <taxon>fabids</taxon>
        <taxon>Rosales</taxon>
        <taxon>Rosaceae</taxon>
        <taxon>Amygdaloideae</taxon>
        <taxon>Maleae</taxon>
        <taxon>Malus</taxon>
    </lineage>
</organism>
<evidence type="ECO:0000256" key="5">
    <source>
        <dbReference type="ARBA" id="ARBA00073224"/>
    </source>
</evidence>
<dbReference type="InterPro" id="IPR036291">
    <property type="entry name" value="NAD(P)-bd_dom_sf"/>
</dbReference>
<evidence type="ECO:0000256" key="1">
    <source>
        <dbReference type="ARBA" id="ARBA00006484"/>
    </source>
</evidence>
<dbReference type="STRING" id="3750.A0A498K5T4"/>
<dbReference type="InterPro" id="IPR020904">
    <property type="entry name" value="Sc_DH/Rdtase_CS"/>
</dbReference>
<dbReference type="Pfam" id="PF01370">
    <property type="entry name" value="Epimerase"/>
    <property type="match status" value="1"/>
</dbReference>
<dbReference type="Pfam" id="PF13561">
    <property type="entry name" value="adh_short_C2"/>
    <property type="match status" value="1"/>
</dbReference>
<evidence type="ECO:0000256" key="6">
    <source>
        <dbReference type="ARBA" id="ARBA00076960"/>
    </source>
</evidence>
<evidence type="ECO:0000256" key="3">
    <source>
        <dbReference type="ARBA" id="ARBA00023002"/>
    </source>
</evidence>
<proteinExistence type="inferred from homology"/>
<dbReference type="PANTHER" id="PTHR48107:SF12">
    <property type="entry name" value="NAD DEPENDENT EPIMERASE_DEHYDRATASE FAMILY PROTEIN, EXPRESSED"/>
    <property type="match status" value="1"/>
</dbReference>